<comment type="catalytic activity">
    <reaction evidence="21">
        <text>(2E)-hexadecenoyl-CoA + NADPH + H(+) = hexadecanoyl-CoA + NADP(+)</text>
        <dbReference type="Rhea" id="RHEA:36143"/>
        <dbReference type="ChEBI" id="CHEBI:15378"/>
        <dbReference type="ChEBI" id="CHEBI:57379"/>
        <dbReference type="ChEBI" id="CHEBI:57783"/>
        <dbReference type="ChEBI" id="CHEBI:58349"/>
        <dbReference type="ChEBI" id="CHEBI:61526"/>
    </reaction>
    <physiologicalReaction direction="left-to-right" evidence="21">
        <dbReference type="Rhea" id="RHEA:36144"/>
    </physiologicalReaction>
</comment>
<dbReference type="EC" id="1.3.1.93" evidence="6"/>
<evidence type="ECO:0000256" key="29">
    <source>
        <dbReference type="ARBA" id="ARBA00072713"/>
    </source>
</evidence>
<organism evidence="35 36">
    <name type="scientific">Sciurus vulgaris</name>
    <name type="common">Eurasian red squirrel</name>
    <dbReference type="NCBI Taxonomy" id="55149"/>
    <lineage>
        <taxon>Eukaryota</taxon>
        <taxon>Metazoa</taxon>
        <taxon>Chordata</taxon>
        <taxon>Craniata</taxon>
        <taxon>Vertebrata</taxon>
        <taxon>Euteleostomi</taxon>
        <taxon>Mammalia</taxon>
        <taxon>Eutheria</taxon>
        <taxon>Euarchontoglires</taxon>
        <taxon>Glires</taxon>
        <taxon>Rodentia</taxon>
        <taxon>Sciuromorpha</taxon>
        <taxon>Sciuridae</taxon>
        <taxon>Sciurinae</taxon>
        <taxon>Sciurini</taxon>
        <taxon>Sciurus</taxon>
    </lineage>
</organism>
<evidence type="ECO:0000256" key="18">
    <source>
        <dbReference type="ARBA" id="ARBA00023098"/>
    </source>
</evidence>
<keyword evidence="8" id="KW-0597">Phosphoprotein</keyword>
<evidence type="ECO:0000256" key="10">
    <source>
        <dbReference type="ARBA" id="ARBA00022824"/>
    </source>
</evidence>
<evidence type="ECO:0000256" key="11">
    <source>
        <dbReference type="ARBA" id="ARBA00022832"/>
    </source>
</evidence>
<comment type="catalytic activity">
    <reaction evidence="22">
        <text>(2E,7Z,10Z,13Z,16Z)-docosapentaenoyl-CoA + NADPH + H(+) = (7Z,10Z,13Z,16Z)-docosatetraenoyl-CoA + NADP(+)</text>
        <dbReference type="Rhea" id="RHEA:39331"/>
        <dbReference type="ChEBI" id="CHEBI:15378"/>
        <dbReference type="ChEBI" id="CHEBI:57783"/>
        <dbReference type="ChEBI" id="CHEBI:58349"/>
        <dbReference type="ChEBI" id="CHEBI:73856"/>
        <dbReference type="ChEBI" id="CHEBI:76416"/>
    </reaction>
    <physiologicalReaction direction="left-to-right" evidence="22">
        <dbReference type="Rhea" id="RHEA:39332"/>
    </physiologicalReaction>
</comment>
<keyword evidence="7" id="KW-0444">Lipid biosynthesis</keyword>
<name>A0A8D2D597_SCIVU</name>
<evidence type="ECO:0000256" key="8">
    <source>
        <dbReference type="ARBA" id="ARBA00022553"/>
    </source>
</evidence>
<feature type="transmembrane region" description="Helical" evidence="32">
    <location>
        <begin position="147"/>
        <end position="169"/>
    </location>
</feature>
<keyword evidence="17" id="KW-0560">Oxidoreductase</keyword>
<dbReference type="OrthoDB" id="540503at2759"/>
<reference evidence="35" key="1">
    <citation type="submission" date="2025-08" db="UniProtKB">
        <authorList>
            <consortium name="Ensembl"/>
        </authorList>
    </citation>
    <scope>IDENTIFICATION</scope>
</reference>
<dbReference type="InterPro" id="IPR049127">
    <property type="entry name" value="TECR-like_N"/>
</dbReference>
<evidence type="ECO:0000256" key="30">
    <source>
        <dbReference type="ARBA" id="ARBA00078575"/>
    </source>
</evidence>
<evidence type="ECO:0000256" key="5">
    <source>
        <dbReference type="ARBA" id="ARBA00007742"/>
    </source>
</evidence>
<evidence type="ECO:0000256" key="17">
    <source>
        <dbReference type="ARBA" id="ARBA00023002"/>
    </source>
</evidence>
<comment type="subunit">
    <text evidence="28">Interacts with ELOVL1 and LASS2.</text>
</comment>
<dbReference type="GO" id="GO:0006694">
    <property type="term" value="P:steroid biosynthetic process"/>
    <property type="evidence" value="ECO:0007669"/>
    <property type="project" value="UniProtKB-KW"/>
</dbReference>
<evidence type="ECO:0000256" key="4">
    <source>
        <dbReference type="ARBA" id="ARBA00005194"/>
    </source>
</evidence>
<comment type="catalytic activity">
    <reaction evidence="23">
        <text>octadecanoyl-CoA + NADP(+) = (2E)-octadecenoyl-CoA + NADPH + H(+)</text>
        <dbReference type="Rhea" id="RHEA:35351"/>
        <dbReference type="ChEBI" id="CHEBI:15378"/>
        <dbReference type="ChEBI" id="CHEBI:57394"/>
        <dbReference type="ChEBI" id="CHEBI:57783"/>
        <dbReference type="ChEBI" id="CHEBI:58349"/>
        <dbReference type="ChEBI" id="CHEBI:71412"/>
    </reaction>
    <physiologicalReaction direction="right-to-left" evidence="23">
        <dbReference type="Rhea" id="RHEA:35353"/>
    </physiologicalReaction>
</comment>
<comment type="function">
    <text evidence="27">Involved in both the production of very long-chain fatty acids for sphingolipid synthesis and the degradation of the sphingosine moiety in sphingolipids through the sphingosine 1-phosphate metabolic pathway. Catalyzes the last of the four reactions of the long-chain fatty acids elongation cycle. This endoplasmic reticulum-bound enzymatic process, allows the addition of 2 carbons to the chain of long- and very long-chain fatty acids/VLCFAs per cycle. This enzyme reduces the trans-2,3-enoyl-CoA fatty acid intermediate to an acyl-CoA that can be further elongated by entering a new cycle of elongation. Thereby, it participates in the production of VLCFAs of different chain lengths that are involved in multiple biological processes as precursors of membrane lipids and lipid mediators. Catalyzes the saturation step of the sphingosine 1-phosphate metabolic pathway, the conversion of trans-2-hexadecenoyl-CoA to palmitoyl-CoA.</text>
</comment>
<evidence type="ECO:0000256" key="6">
    <source>
        <dbReference type="ARBA" id="ARBA00012530"/>
    </source>
</evidence>
<dbReference type="FunFam" id="3.10.20.90:FF:000083">
    <property type="entry name" value="Trans-2,3-enoyl-CoA reductase b"/>
    <property type="match status" value="1"/>
</dbReference>
<keyword evidence="11" id="KW-0276">Fatty acid metabolism</keyword>
<evidence type="ECO:0000256" key="20">
    <source>
        <dbReference type="ARBA" id="ARBA00023160"/>
    </source>
</evidence>
<dbReference type="Ensembl" id="ENSSVLT00005021529.1">
    <property type="protein sequence ID" value="ENSSVLP00005019324.1"/>
    <property type="gene ID" value="ENSSVLG00005015525.1"/>
</dbReference>
<evidence type="ECO:0000256" key="9">
    <source>
        <dbReference type="ARBA" id="ARBA00022692"/>
    </source>
</evidence>
<proteinExistence type="inferred from homology"/>
<feature type="domain" description="TECR-like N-terminal" evidence="34">
    <location>
        <begin position="65"/>
        <end position="140"/>
    </location>
</feature>
<evidence type="ECO:0000256" key="19">
    <source>
        <dbReference type="ARBA" id="ARBA00023136"/>
    </source>
</evidence>
<dbReference type="PANTHER" id="PTHR10556">
    <property type="entry name" value="3-OXO-5-ALPHA-STEROID 4-DEHYDROGENASE"/>
    <property type="match status" value="1"/>
</dbReference>
<evidence type="ECO:0000256" key="26">
    <source>
        <dbReference type="ARBA" id="ARBA00052468"/>
    </source>
</evidence>
<comment type="catalytic activity">
    <reaction evidence="24">
        <text>a very-long-chain 2,3-saturated fatty acyl-CoA + NADP(+) = a very-long-chain (2E)-enoyl-CoA + NADPH + H(+)</text>
        <dbReference type="Rhea" id="RHEA:14473"/>
        <dbReference type="ChEBI" id="CHEBI:15378"/>
        <dbReference type="ChEBI" id="CHEBI:57783"/>
        <dbReference type="ChEBI" id="CHEBI:58349"/>
        <dbReference type="ChEBI" id="CHEBI:83724"/>
        <dbReference type="ChEBI" id="CHEBI:83728"/>
        <dbReference type="EC" id="1.3.1.93"/>
    </reaction>
    <physiologicalReaction direction="right-to-left" evidence="24">
        <dbReference type="Rhea" id="RHEA:14475"/>
    </physiologicalReaction>
</comment>
<keyword evidence="10" id="KW-0256">Endoplasmic reticulum</keyword>
<accession>A0A8D2D597</accession>
<comment type="catalytic activity">
    <reaction evidence="26">
        <text>(2E,7Z,10Z,13Z,16Z,19Z)-docosahexaenoyl-CoA + NADPH + H(+) = (7Z,10Z,13Z,16Z,19Z)-docosapentaenoyl-CoA + NADP(+)</text>
        <dbReference type="Rhea" id="RHEA:39467"/>
        <dbReference type="ChEBI" id="CHEBI:15378"/>
        <dbReference type="ChEBI" id="CHEBI:57783"/>
        <dbReference type="ChEBI" id="CHEBI:58349"/>
        <dbReference type="ChEBI" id="CHEBI:73870"/>
        <dbReference type="ChEBI" id="CHEBI:76461"/>
    </reaction>
    <physiologicalReaction direction="left-to-right" evidence="26">
        <dbReference type="Rhea" id="RHEA:39468"/>
    </physiologicalReaction>
</comment>
<keyword evidence="14" id="KW-0752">Steroid biosynthesis</keyword>
<evidence type="ECO:0000256" key="23">
    <source>
        <dbReference type="ARBA" id="ARBA00050733"/>
    </source>
</evidence>
<keyword evidence="16" id="KW-0007">Acetylation</keyword>
<dbReference type="GO" id="GO:0005789">
    <property type="term" value="C:endoplasmic reticulum membrane"/>
    <property type="evidence" value="ECO:0007669"/>
    <property type="project" value="UniProtKB-SubCell"/>
</dbReference>
<keyword evidence="36" id="KW-1185">Reference proteome</keyword>
<evidence type="ECO:0000256" key="25">
    <source>
        <dbReference type="ARBA" id="ARBA00051464"/>
    </source>
</evidence>
<evidence type="ECO:0000256" key="12">
    <source>
        <dbReference type="ARBA" id="ARBA00022857"/>
    </source>
</evidence>
<keyword evidence="33" id="KW-0732">Signal</keyword>
<dbReference type="Pfam" id="PF21696">
    <property type="entry name" value="TECR_N"/>
    <property type="match status" value="1"/>
</dbReference>
<keyword evidence="9 32" id="KW-0812">Transmembrane</keyword>
<evidence type="ECO:0000313" key="35">
    <source>
        <dbReference type="Ensembl" id="ENSSVLP00005019324.1"/>
    </source>
</evidence>
<evidence type="ECO:0000313" key="36">
    <source>
        <dbReference type="Proteomes" id="UP000694564"/>
    </source>
</evidence>
<evidence type="ECO:0000256" key="22">
    <source>
        <dbReference type="ARBA" id="ARBA00050400"/>
    </source>
</evidence>
<evidence type="ECO:0000256" key="15">
    <source>
        <dbReference type="ARBA" id="ARBA00022989"/>
    </source>
</evidence>
<evidence type="ECO:0000256" key="27">
    <source>
        <dbReference type="ARBA" id="ARBA00057553"/>
    </source>
</evidence>
<protein>
    <recommendedName>
        <fullName evidence="29">Very-long-chain enoyl-CoA reductase</fullName>
        <ecNumber evidence="6">1.3.1.93</ecNumber>
    </recommendedName>
    <alternativeName>
        <fullName evidence="31">Synaptic glycoprotein SC2</fullName>
    </alternativeName>
    <alternativeName>
        <fullName evidence="30">Trans-2,3-enoyl-CoA reductase</fullName>
    </alternativeName>
</protein>
<keyword evidence="18" id="KW-0443">Lipid metabolism</keyword>
<sequence length="275" mass="31135">MAPVLGAGFRRGCSVMASVFGLVAGQVGCPPPPRSTRQACWVPAGYLRDAGSLTPLPAHSATHYEVEILDAQTREKLCFLDKVDPQATIVENQTLFTKTHPQRNPACQSLHLDPKDKSLKDEDVLQKLPMCTTATLYFQDLGVQISLVTFFLTECAGPLFICLLFYFWVPLIYGHKYDFMSSWHTVVHLACICHSFHYVKHLLETLFVHHFFHGTMPLCNIFKNCTYYRGFAAWMAYYINHLLYMSPTYGAQQVKLALAIFVICQLDNFSIHMAL</sequence>
<evidence type="ECO:0000256" key="28">
    <source>
        <dbReference type="ARBA" id="ARBA00063371"/>
    </source>
</evidence>
<evidence type="ECO:0000256" key="33">
    <source>
        <dbReference type="SAM" id="SignalP"/>
    </source>
</evidence>
<comment type="similarity">
    <text evidence="5">Belongs to the steroid 5-alpha reductase family.</text>
</comment>
<keyword evidence="13" id="KW-0746">Sphingolipid metabolism</keyword>
<dbReference type="Gene3D" id="3.10.20.90">
    <property type="entry name" value="Phosphatidylinositol 3-kinase Catalytic Subunit, Chain A, domain 1"/>
    <property type="match status" value="1"/>
</dbReference>
<evidence type="ECO:0000259" key="34">
    <source>
        <dbReference type="Pfam" id="PF21696"/>
    </source>
</evidence>
<feature type="chain" id="PRO_5034147368" description="Very-long-chain enoyl-CoA reductase" evidence="33">
    <location>
        <begin position="26"/>
        <end position="275"/>
    </location>
</feature>
<dbReference type="InterPro" id="IPR039357">
    <property type="entry name" value="SRD5A/TECR"/>
</dbReference>
<feature type="signal peptide" evidence="33">
    <location>
        <begin position="1"/>
        <end position="25"/>
    </location>
</feature>
<evidence type="ECO:0000256" key="3">
    <source>
        <dbReference type="ARBA" id="ARBA00004991"/>
    </source>
</evidence>
<dbReference type="GeneTree" id="ENSGT00950000182886"/>
<reference evidence="35" key="2">
    <citation type="submission" date="2025-09" db="UniProtKB">
        <authorList>
            <consortium name="Ensembl"/>
        </authorList>
    </citation>
    <scope>IDENTIFICATION</scope>
</reference>
<comment type="pathway">
    <text evidence="2">Lipid metabolism; sphingolipid metabolism.</text>
</comment>
<dbReference type="PANTHER" id="PTHR10556:SF31">
    <property type="entry name" value="VERY-LONG-CHAIN ENOYL-COA REDUCTASE"/>
    <property type="match status" value="1"/>
</dbReference>
<keyword evidence="19 32" id="KW-0472">Membrane</keyword>
<evidence type="ECO:0000256" key="16">
    <source>
        <dbReference type="ARBA" id="ARBA00022990"/>
    </source>
</evidence>
<keyword evidence="15 32" id="KW-1133">Transmembrane helix</keyword>
<evidence type="ECO:0000256" key="7">
    <source>
        <dbReference type="ARBA" id="ARBA00022516"/>
    </source>
</evidence>
<evidence type="ECO:0000256" key="14">
    <source>
        <dbReference type="ARBA" id="ARBA00022955"/>
    </source>
</evidence>
<evidence type="ECO:0000256" key="32">
    <source>
        <dbReference type="SAM" id="Phobius"/>
    </source>
</evidence>
<dbReference type="GO" id="GO:0102758">
    <property type="term" value="F:very-long-chain enoyl-CoA reductase activity"/>
    <property type="evidence" value="ECO:0007669"/>
    <property type="project" value="UniProtKB-EC"/>
</dbReference>
<keyword evidence="20" id="KW-0275">Fatty acid biosynthesis</keyword>
<dbReference type="AlphaFoldDB" id="A0A8D2D597"/>
<comment type="catalytic activity">
    <reaction evidence="25">
        <text>(2E,8Z,11Z,14Z)-eicosatetraenoyl-CoA + NADPH + H(+) = (8Z,11Z,14Z)-eicosatrienoyl-CoA + NADP(+)</text>
        <dbReference type="Rhea" id="RHEA:39319"/>
        <dbReference type="ChEBI" id="CHEBI:15378"/>
        <dbReference type="ChEBI" id="CHEBI:57783"/>
        <dbReference type="ChEBI" id="CHEBI:58349"/>
        <dbReference type="ChEBI" id="CHEBI:74264"/>
        <dbReference type="ChEBI" id="CHEBI:76412"/>
    </reaction>
    <physiologicalReaction direction="left-to-right" evidence="25">
        <dbReference type="Rhea" id="RHEA:39320"/>
    </physiologicalReaction>
</comment>
<comment type="pathway">
    <text evidence="4">Lipid metabolism; fatty acid biosynthesis.</text>
</comment>
<comment type="pathway">
    <text evidence="3">Sphingolipid metabolism.</text>
</comment>
<comment type="subcellular location">
    <subcellularLocation>
        <location evidence="1">Endoplasmic reticulum membrane</location>
        <topology evidence="1">Multi-pass membrane protein</topology>
    </subcellularLocation>
</comment>
<dbReference type="GO" id="GO:0042761">
    <property type="term" value="P:very long-chain fatty acid biosynthetic process"/>
    <property type="evidence" value="ECO:0007669"/>
    <property type="project" value="TreeGrafter"/>
</dbReference>
<evidence type="ECO:0000256" key="21">
    <source>
        <dbReference type="ARBA" id="ARBA00050319"/>
    </source>
</evidence>
<evidence type="ECO:0000256" key="24">
    <source>
        <dbReference type="ARBA" id="ARBA00050808"/>
    </source>
</evidence>
<dbReference type="Proteomes" id="UP000694564">
    <property type="component" value="Chromosome 2"/>
</dbReference>
<evidence type="ECO:0000256" key="31">
    <source>
        <dbReference type="ARBA" id="ARBA00081803"/>
    </source>
</evidence>
<keyword evidence="12" id="KW-0521">NADP</keyword>
<evidence type="ECO:0000256" key="13">
    <source>
        <dbReference type="ARBA" id="ARBA00022919"/>
    </source>
</evidence>
<evidence type="ECO:0000256" key="2">
    <source>
        <dbReference type="ARBA" id="ARBA00004760"/>
    </source>
</evidence>
<dbReference type="GO" id="GO:0006665">
    <property type="term" value="P:sphingolipid metabolic process"/>
    <property type="evidence" value="ECO:0007669"/>
    <property type="project" value="UniProtKB-KW"/>
</dbReference>
<evidence type="ECO:0000256" key="1">
    <source>
        <dbReference type="ARBA" id="ARBA00004477"/>
    </source>
</evidence>